<feature type="domain" description="PNPLA" evidence="3">
    <location>
        <begin position="5"/>
        <end position="198"/>
    </location>
</feature>
<dbReference type="AlphaFoldDB" id="A0A840QP25"/>
<feature type="short sequence motif" description="GXSXG" evidence="2">
    <location>
        <begin position="36"/>
        <end position="40"/>
    </location>
</feature>
<evidence type="ECO:0000256" key="1">
    <source>
        <dbReference type="ARBA" id="ARBA00023098"/>
    </source>
</evidence>
<feature type="short sequence motif" description="DGA/G" evidence="2">
    <location>
        <begin position="185"/>
        <end position="187"/>
    </location>
</feature>
<dbReference type="InterPro" id="IPR016035">
    <property type="entry name" value="Acyl_Trfase/lysoPLipase"/>
</dbReference>
<dbReference type="EMBL" id="JACHHB010000004">
    <property type="protein sequence ID" value="MBB5173091.1"/>
    <property type="molecule type" value="Genomic_DNA"/>
</dbReference>
<dbReference type="GO" id="GO:0016787">
    <property type="term" value="F:hydrolase activity"/>
    <property type="evidence" value="ECO:0007669"/>
    <property type="project" value="UniProtKB-UniRule"/>
</dbReference>
<dbReference type="PROSITE" id="PS51635">
    <property type="entry name" value="PNPLA"/>
    <property type="match status" value="1"/>
</dbReference>
<feature type="active site" description="Proton acceptor" evidence="2">
    <location>
        <position position="185"/>
    </location>
</feature>
<dbReference type="InterPro" id="IPR052580">
    <property type="entry name" value="Lipid_Hydrolase"/>
</dbReference>
<comment type="caution">
    <text evidence="2">Lacks conserved residue(s) required for the propagation of feature annotation.</text>
</comment>
<dbReference type="Proteomes" id="UP000551878">
    <property type="component" value="Unassembled WGS sequence"/>
</dbReference>
<gene>
    <name evidence="4" type="ORF">HNQ41_001254</name>
</gene>
<dbReference type="CDD" id="cd07207">
    <property type="entry name" value="Pat_ExoU_VipD_like"/>
    <property type="match status" value="1"/>
</dbReference>
<dbReference type="Gene3D" id="3.40.1090.10">
    <property type="entry name" value="Cytosolic phospholipase A2 catalytic domain"/>
    <property type="match status" value="2"/>
</dbReference>
<dbReference type="RefSeq" id="WP_184663531.1">
    <property type="nucleotide sequence ID" value="NZ_JACHHB010000004.1"/>
</dbReference>
<keyword evidence="1 2" id="KW-0443">Lipid metabolism</keyword>
<comment type="caution">
    <text evidence="4">The sequence shown here is derived from an EMBL/GenBank/DDBJ whole genome shotgun (WGS) entry which is preliminary data.</text>
</comment>
<name>A0A840QP25_9BACI</name>
<dbReference type="PANTHER" id="PTHR46394">
    <property type="entry name" value="ANNEXIN"/>
    <property type="match status" value="1"/>
</dbReference>
<keyword evidence="2" id="KW-0442">Lipid degradation</keyword>
<dbReference type="GO" id="GO:0016042">
    <property type="term" value="P:lipid catabolic process"/>
    <property type="evidence" value="ECO:0007669"/>
    <property type="project" value="UniProtKB-UniRule"/>
</dbReference>
<evidence type="ECO:0000313" key="4">
    <source>
        <dbReference type="EMBL" id="MBB5173091.1"/>
    </source>
</evidence>
<keyword evidence="2" id="KW-0378">Hydrolase</keyword>
<proteinExistence type="predicted"/>
<evidence type="ECO:0000256" key="2">
    <source>
        <dbReference type="PROSITE-ProRule" id="PRU01161"/>
    </source>
</evidence>
<dbReference type="SUPFAM" id="SSF52151">
    <property type="entry name" value="FabD/lysophospholipase-like"/>
    <property type="match status" value="1"/>
</dbReference>
<protein>
    <submittedName>
        <fullName evidence="4">NTE family protein</fullName>
    </submittedName>
</protein>
<sequence length="295" mass="33223">MEADGVFAGGGVKAFAFIGALRALEEAGVNLTRVAGTSAGALTAALYMAGYRSDELERTMETFEPSDILEHRKFFSLSPRVLKWVSLYRYLGLYRGDKFEAWLTDLLQKKGVRTFADLPKGSLRMVASDLSYGEFFILPDDLPRYGKSADQFSVAKAVRMSCSLPFLFEPVRLKGGSKYESVIVDGAVLSNFPIWLFSKRDKKEKRPIIGFQLSASNEPLPERKIDNGLEMVPSILQTMQSAHDRQYIAKHEAESIVFIPVKDVSVTDFQLDTKERQELIKLGERKTNEFLSRWP</sequence>
<dbReference type="Pfam" id="PF01734">
    <property type="entry name" value="Patatin"/>
    <property type="match status" value="1"/>
</dbReference>
<keyword evidence="5" id="KW-1185">Reference proteome</keyword>
<dbReference type="InterPro" id="IPR002641">
    <property type="entry name" value="PNPLA_dom"/>
</dbReference>
<evidence type="ECO:0000313" key="5">
    <source>
        <dbReference type="Proteomes" id="UP000551878"/>
    </source>
</evidence>
<dbReference type="PANTHER" id="PTHR46394:SF1">
    <property type="entry name" value="PNPLA DOMAIN-CONTAINING PROTEIN"/>
    <property type="match status" value="1"/>
</dbReference>
<organism evidence="4 5">
    <name type="scientific">Texcoconibacillus texcoconensis</name>
    <dbReference type="NCBI Taxonomy" id="1095777"/>
    <lineage>
        <taxon>Bacteria</taxon>
        <taxon>Bacillati</taxon>
        <taxon>Bacillota</taxon>
        <taxon>Bacilli</taxon>
        <taxon>Bacillales</taxon>
        <taxon>Bacillaceae</taxon>
        <taxon>Texcoconibacillus</taxon>
    </lineage>
</organism>
<accession>A0A840QP25</accession>
<evidence type="ECO:0000259" key="3">
    <source>
        <dbReference type="PROSITE" id="PS51635"/>
    </source>
</evidence>
<reference evidence="4 5" key="1">
    <citation type="submission" date="2020-08" db="EMBL/GenBank/DDBJ databases">
        <title>Genomic Encyclopedia of Type Strains, Phase IV (KMG-IV): sequencing the most valuable type-strain genomes for metagenomic binning, comparative biology and taxonomic classification.</title>
        <authorList>
            <person name="Goeker M."/>
        </authorList>
    </citation>
    <scope>NUCLEOTIDE SEQUENCE [LARGE SCALE GENOMIC DNA]</scope>
    <source>
        <strain evidence="4 5">DSM 24696</strain>
    </source>
</reference>
<feature type="active site" description="Nucleophile" evidence="2">
    <location>
        <position position="38"/>
    </location>
</feature>